<evidence type="ECO:0000313" key="2">
    <source>
        <dbReference type="EMBL" id="POI18577.1"/>
    </source>
</evidence>
<feature type="compositionally biased region" description="Low complexity" evidence="1">
    <location>
        <begin position="28"/>
        <end position="39"/>
    </location>
</feature>
<dbReference type="Proteomes" id="UP000237246">
    <property type="component" value="Unassembled WGS sequence"/>
</dbReference>
<keyword evidence="3" id="KW-1185">Reference proteome</keyword>
<proteinExistence type="predicted"/>
<reference evidence="2 3" key="1">
    <citation type="submission" date="2018-01" db="EMBL/GenBank/DDBJ databases">
        <title>Comparison of the Chinese Bamboo Partridge and Red Junglefowl genome sequences highlights the importance of demography in genome evolution.</title>
        <authorList>
            <person name="Tiley G.P."/>
            <person name="Kimball R.T."/>
            <person name="Braun E.L."/>
            <person name="Burleigh J.G."/>
        </authorList>
    </citation>
    <scope>NUCLEOTIDE SEQUENCE [LARGE SCALE GENOMIC DNA]</scope>
    <source>
        <strain evidence="2">RTK389</strain>
        <tissue evidence="2">Blood</tissue>
    </source>
</reference>
<organism evidence="2 3">
    <name type="scientific">Bambusicola thoracicus</name>
    <name type="common">Chinese bamboo-partridge</name>
    <name type="synonym">Perdix thoracica</name>
    <dbReference type="NCBI Taxonomy" id="9083"/>
    <lineage>
        <taxon>Eukaryota</taxon>
        <taxon>Metazoa</taxon>
        <taxon>Chordata</taxon>
        <taxon>Craniata</taxon>
        <taxon>Vertebrata</taxon>
        <taxon>Euteleostomi</taxon>
        <taxon>Archelosauria</taxon>
        <taxon>Archosauria</taxon>
        <taxon>Dinosauria</taxon>
        <taxon>Saurischia</taxon>
        <taxon>Theropoda</taxon>
        <taxon>Coelurosauria</taxon>
        <taxon>Aves</taxon>
        <taxon>Neognathae</taxon>
        <taxon>Galloanserae</taxon>
        <taxon>Galliformes</taxon>
        <taxon>Phasianidae</taxon>
        <taxon>Perdicinae</taxon>
        <taxon>Bambusicola</taxon>
    </lineage>
</organism>
<evidence type="ECO:0000313" key="3">
    <source>
        <dbReference type="Proteomes" id="UP000237246"/>
    </source>
</evidence>
<sequence length="104" mass="11266">DLTTPKLPLDSHLEVAPNPTSSPGVGAGEAAATRTGRTTHSSGKEETEKITGCWDIPSKPRCAEPFLQPIIHLLLVASKLPLVLEMCTQLPEPTVLRAEICWLW</sequence>
<dbReference type="AlphaFoldDB" id="A0A2P4S386"/>
<feature type="region of interest" description="Disordered" evidence="1">
    <location>
        <begin position="1"/>
        <end position="48"/>
    </location>
</feature>
<accession>A0A2P4S386</accession>
<gene>
    <name evidence="2" type="ORF">CIB84_017682</name>
</gene>
<feature type="non-terminal residue" evidence="2">
    <location>
        <position position="1"/>
    </location>
</feature>
<protein>
    <submittedName>
        <fullName evidence="2">Uncharacterized protein</fullName>
    </submittedName>
</protein>
<dbReference type="EMBL" id="PPHD01121254">
    <property type="protein sequence ID" value="POI18577.1"/>
    <property type="molecule type" value="Genomic_DNA"/>
</dbReference>
<name>A0A2P4S386_BAMTH</name>
<evidence type="ECO:0000256" key="1">
    <source>
        <dbReference type="SAM" id="MobiDB-lite"/>
    </source>
</evidence>
<comment type="caution">
    <text evidence="2">The sequence shown here is derived from an EMBL/GenBank/DDBJ whole genome shotgun (WGS) entry which is preliminary data.</text>
</comment>